<proteinExistence type="predicted"/>
<name>A0ABU7DRV6_9TELE</name>
<accession>A0ABU7DRV6</accession>
<dbReference type="Proteomes" id="UP001352852">
    <property type="component" value="Unassembled WGS sequence"/>
</dbReference>
<dbReference type="EMBL" id="JAHUTJ010033450">
    <property type="protein sequence ID" value="MED6277150.1"/>
    <property type="molecule type" value="Genomic_DNA"/>
</dbReference>
<comment type="caution">
    <text evidence="1">The sequence shown here is derived from an EMBL/GenBank/DDBJ whole genome shotgun (WGS) entry which is preliminary data.</text>
</comment>
<keyword evidence="2" id="KW-1185">Reference proteome</keyword>
<organism evidence="1 2">
    <name type="scientific">Characodon lateralis</name>
    <dbReference type="NCBI Taxonomy" id="208331"/>
    <lineage>
        <taxon>Eukaryota</taxon>
        <taxon>Metazoa</taxon>
        <taxon>Chordata</taxon>
        <taxon>Craniata</taxon>
        <taxon>Vertebrata</taxon>
        <taxon>Euteleostomi</taxon>
        <taxon>Actinopterygii</taxon>
        <taxon>Neopterygii</taxon>
        <taxon>Teleostei</taxon>
        <taxon>Neoteleostei</taxon>
        <taxon>Acanthomorphata</taxon>
        <taxon>Ovalentaria</taxon>
        <taxon>Atherinomorphae</taxon>
        <taxon>Cyprinodontiformes</taxon>
        <taxon>Goodeidae</taxon>
        <taxon>Characodon</taxon>
    </lineage>
</organism>
<evidence type="ECO:0000313" key="2">
    <source>
        <dbReference type="Proteomes" id="UP001352852"/>
    </source>
</evidence>
<evidence type="ECO:0000313" key="1">
    <source>
        <dbReference type="EMBL" id="MED6277150.1"/>
    </source>
</evidence>
<protein>
    <submittedName>
        <fullName evidence="1">Uncharacterized protein</fullName>
    </submittedName>
</protein>
<sequence length="101" mass="11543">MFLTCQTNPVVLCNKKNSHVFQPIRKVKPINVFPGTTKFSLEQELQRQTGTSLQPRSTEKTSCFYQMNCQKISTGVRSFRNNNGAFQLETLGWAPHVRGCY</sequence>
<gene>
    <name evidence="1" type="ORF">CHARACLAT_010355</name>
</gene>
<reference evidence="1 2" key="1">
    <citation type="submission" date="2021-06" db="EMBL/GenBank/DDBJ databases">
        <authorList>
            <person name="Palmer J.M."/>
        </authorList>
    </citation>
    <scope>NUCLEOTIDE SEQUENCE [LARGE SCALE GENOMIC DNA]</scope>
    <source>
        <strain evidence="1 2">CL_MEX2019</strain>
        <tissue evidence="1">Muscle</tissue>
    </source>
</reference>